<dbReference type="Proteomes" id="UP000716291">
    <property type="component" value="Unassembled WGS sequence"/>
</dbReference>
<comment type="caution">
    <text evidence="1">The sequence shown here is derived from an EMBL/GenBank/DDBJ whole genome shotgun (WGS) entry which is preliminary data.</text>
</comment>
<dbReference type="AlphaFoldDB" id="A0A9P6X4U7"/>
<accession>A0A9P6X4U7</accession>
<evidence type="ECO:0000313" key="2">
    <source>
        <dbReference type="Proteomes" id="UP000716291"/>
    </source>
</evidence>
<reference evidence="1" key="1">
    <citation type="journal article" date="2020" name="Microb. Genom.">
        <title>Genetic diversity of clinical and environmental Mucorales isolates obtained from an investigation of mucormycosis cases among solid organ transplant recipients.</title>
        <authorList>
            <person name="Nguyen M.H."/>
            <person name="Kaul D."/>
            <person name="Muto C."/>
            <person name="Cheng S.J."/>
            <person name="Richter R.A."/>
            <person name="Bruno V.M."/>
            <person name="Liu G."/>
            <person name="Beyhan S."/>
            <person name="Sundermann A.J."/>
            <person name="Mounaud S."/>
            <person name="Pasculle A.W."/>
            <person name="Nierman W.C."/>
            <person name="Driscoll E."/>
            <person name="Cumbie R."/>
            <person name="Clancy C.J."/>
            <person name="Dupont C.L."/>
        </authorList>
    </citation>
    <scope>NUCLEOTIDE SEQUENCE</scope>
    <source>
        <strain evidence="1">GL11</strain>
    </source>
</reference>
<protein>
    <submittedName>
        <fullName evidence="1">Uncharacterized protein</fullName>
    </submittedName>
</protein>
<dbReference type="EMBL" id="JAANQT010001389">
    <property type="protein sequence ID" value="KAG1305346.1"/>
    <property type="molecule type" value="Genomic_DNA"/>
</dbReference>
<name>A0A9P6X4U7_RHIOR</name>
<organism evidence="1 2">
    <name type="scientific">Rhizopus oryzae</name>
    <name type="common">Mucormycosis agent</name>
    <name type="synonym">Rhizopus arrhizus var. delemar</name>
    <dbReference type="NCBI Taxonomy" id="64495"/>
    <lineage>
        <taxon>Eukaryota</taxon>
        <taxon>Fungi</taxon>
        <taxon>Fungi incertae sedis</taxon>
        <taxon>Mucoromycota</taxon>
        <taxon>Mucoromycotina</taxon>
        <taxon>Mucoromycetes</taxon>
        <taxon>Mucorales</taxon>
        <taxon>Mucorineae</taxon>
        <taxon>Rhizopodaceae</taxon>
        <taxon>Rhizopus</taxon>
    </lineage>
</organism>
<keyword evidence="2" id="KW-1185">Reference proteome</keyword>
<proteinExistence type="predicted"/>
<sequence length="159" mass="17648">MGEGCKIIGYVRKSPGKESRQTRLRLLGSMVDKLMKASSVDMVFGSYSSSSDEPFVKRDTTRTTVIPRTAGNTQDFLQFLAAATCPITIVAIDFAGLTTNKPDLVKFLRDHKAVKSIVIDNIESLNEAYCLTREQILLDKAVLQLFDCRSAPVRRSLMP</sequence>
<gene>
    <name evidence="1" type="ORF">G6F64_008451</name>
</gene>
<evidence type="ECO:0000313" key="1">
    <source>
        <dbReference type="EMBL" id="KAG1305346.1"/>
    </source>
</evidence>